<name>A0AAV1X7Q7_LUPLU</name>
<dbReference type="Proteomes" id="UP001497480">
    <property type="component" value="Unassembled WGS sequence"/>
</dbReference>
<proteinExistence type="predicted"/>
<gene>
    <name evidence="1" type="ORF">LLUT_LOCUS18324</name>
</gene>
<comment type="caution">
    <text evidence="1">The sequence shown here is derived from an EMBL/GenBank/DDBJ whole genome shotgun (WGS) entry which is preliminary data.</text>
</comment>
<dbReference type="EMBL" id="CAXHTB010000012">
    <property type="protein sequence ID" value="CAL0317264.1"/>
    <property type="molecule type" value="Genomic_DNA"/>
</dbReference>
<protein>
    <recommendedName>
        <fullName evidence="3">Gag-pol polyprotein</fullName>
    </recommendedName>
</protein>
<evidence type="ECO:0000313" key="1">
    <source>
        <dbReference type="EMBL" id="CAL0317264.1"/>
    </source>
</evidence>
<reference evidence="1 2" key="1">
    <citation type="submission" date="2024-03" db="EMBL/GenBank/DDBJ databases">
        <authorList>
            <person name="Martinez-Hernandez J."/>
        </authorList>
    </citation>
    <scope>NUCLEOTIDE SEQUENCE [LARGE SCALE GENOMIC DNA]</scope>
</reference>
<organism evidence="1 2">
    <name type="scientific">Lupinus luteus</name>
    <name type="common">European yellow lupine</name>
    <dbReference type="NCBI Taxonomy" id="3873"/>
    <lineage>
        <taxon>Eukaryota</taxon>
        <taxon>Viridiplantae</taxon>
        <taxon>Streptophyta</taxon>
        <taxon>Embryophyta</taxon>
        <taxon>Tracheophyta</taxon>
        <taxon>Spermatophyta</taxon>
        <taxon>Magnoliopsida</taxon>
        <taxon>eudicotyledons</taxon>
        <taxon>Gunneridae</taxon>
        <taxon>Pentapetalae</taxon>
        <taxon>rosids</taxon>
        <taxon>fabids</taxon>
        <taxon>Fabales</taxon>
        <taxon>Fabaceae</taxon>
        <taxon>Papilionoideae</taxon>
        <taxon>50 kb inversion clade</taxon>
        <taxon>genistoids sensu lato</taxon>
        <taxon>core genistoids</taxon>
        <taxon>Genisteae</taxon>
        <taxon>Lupinus</taxon>
    </lineage>
</organism>
<dbReference type="AlphaFoldDB" id="A0AAV1X7Q7"/>
<evidence type="ECO:0008006" key="3">
    <source>
        <dbReference type="Google" id="ProtNLM"/>
    </source>
</evidence>
<keyword evidence="2" id="KW-1185">Reference proteome</keyword>
<accession>A0AAV1X7Q7</accession>
<evidence type="ECO:0000313" key="2">
    <source>
        <dbReference type="Proteomes" id="UP001497480"/>
    </source>
</evidence>
<sequence>MKMDCPNLKKSSFKGKNDVKTGRRAYIAWEDNDTSSASEVQNEEQAHLSLMASHHSDDEEVNDSNLFSSSELQSAFNDLHDEYVKLSKIFLKQKSELDAFRNKSSSSSCQNCITLQRKVSTLSVELNKLNKSGKSLEKIINDERHSSDRRGLGYSNSHGFKKPSVQKKMIFQKECIHAHEKSRIHTHQPICTYCKLHGHTPNTCKIRKYGVPLGKYRWVEKGTNPLGSKEYWIPNKT</sequence>